<dbReference type="EMBL" id="JASJOU010000001">
    <property type="protein sequence ID" value="MDJ1499446.1"/>
    <property type="molecule type" value="Genomic_DNA"/>
</dbReference>
<comment type="caution">
    <text evidence="4">The sequence shown here is derived from an EMBL/GenBank/DDBJ whole genome shotgun (WGS) entry which is preliminary data.</text>
</comment>
<dbReference type="InterPro" id="IPR008928">
    <property type="entry name" value="6-hairpin_glycosidase_sf"/>
</dbReference>
<feature type="domain" description="Non-reducing end beta-L-arabinofuranosidase-like GH127 catalytic" evidence="2">
    <location>
        <begin position="73"/>
        <end position="419"/>
    </location>
</feature>
<dbReference type="Proteomes" id="UP001232063">
    <property type="component" value="Unassembled WGS sequence"/>
</dbReference>
<dbReference type="Pfam" id="PF20736">
    <property type="entry name" value="Glyco_hydro127M"/>
    <property type="match status" value="1"/>
</dbReference>
<evidence type="ECO:0000313" key="5">
    <source>
        <dbReference type="Proteomes" id="UP001232063"/>
    </source>
</evidence>
<keyword evidence="1" id="KW-0732">Signal</keyword>
<feature type="domain" description="Non-reducing end beta-L-arabinofuranosidase-like GH127 middle" evidence="3">
    <location>
        <begin position="433"/>
        <end position="529"/>
    </location>
</feature>
<evidence type="ECO:0000259" key="3">
    <source>
        <dbReference type="Pfam" id="PF20736"/>
    </source>
</evidence>
<evidence type="ECO:0000259" key="2">
    <source>
        <dbReference type="Pfam" id="PF07944"/>
    </source>
</evidence>
<dbReference type="InterPro" id="IPR049046">
    <property type="entry name" value="Beta-AFase-like_GH127_middle"/>
</dbReference>
<keyword evidence="4" id="KW-0378">Hydrolase</keyword>
<keyword evidence="5" id="KW-1185">Reference proteome</keyword>
<protein>
    <submittedName>
        <fullName evidence="4">Glycoside hydrolase family 127 protein</fullName>
    </submittedName>
</protein>
<dbReference type="Pfam" id="PF07944">
    <property type="entry name" value="Beta-AFase-like_GH127_cat"/>
    <property type="match status" value="1"/>
</dbReference>
<dbReference type="GO" id="GO:0016787">
    <property type="term" value="F:hydrolase activity"/>
    <property type="evidence" value="ECO:0007669"/>
    <property type="project" value="UniProtKB-KW"/>
</dbReference>
<evidence type="ECO:0000256" key="1">
    <source>
        <dbReference type="SAM" id="SignalP"/>
    </source>
</evidence>
<name>A0AAE3QWT9_9BACT</name>
<dbReference type="AlphaFoldDB" id="A0AAE3QWT9"/>
<dbReference type="GO" id="GO:0005975">
    <property type="term" value="P:carbohydrate metabolic process"/>
    <property type="evidence" value="ECO:0007669"/>
    <property type="project" value="InterPro"/>
</dbReference>
<feature type="signal peptide" evidence="1">
    <location>
        <begin position="1"/>
        <end position="23"/>
    </location>
</feature>
<accession>A0AAE3QWT9</accession>
<dbReference type="PANTHER" id="PTHR31151">
    <property type="entry name" value="PROLINE-TRNA LIGASE (DUF1680)"/>
    <property type="match status" value="1"/>
</dbReference>
<reference evidence="4" key="1">
    <citation type="submission" date="2023-05" db="EMBL/GenBank/DDBJ databases">
        <authorList>
            <person name="Zhang X."/>
        </authorList>
    </citation>
    <scope>NUCLEOTIDE SEQUENCE</scope>
    <source>
        <strain evidence="4">BD1B2-1</strain>
    </source>
</reference>
<feature type="chain" id="PRO_5042206100" evidence="1">
    <location>
        <begin position="24"/>
        <end position="677"/>
    </location>
</feature>
<dbReference type="PANTHER" id="PTHR31151:SF0">
    <property type="entry name" value="PROLINE-TRNA LIGASE (DUF1680)"/>
    <property type="match status" value="1"/>
</dbReference>
<dbReference type="RefSeq" id="WP_314508964.1">
    <property type="nucleotide sequence ID" value="NZ_JASJOU010000001.1"/>
</dbReference>
<organism evidence="4 5">
    <name type="scientific">Xanthocytophaga agilis</name>
    <dbReference type="NCBI Taxonomy" id="3048010"/>
    <lineage>
        <taxon>Bacteria</taxon>
        <taxon>Pseudomonadati</taxon>
        <taxon>Bacteroidota</taxon>
        <taxon>Cytophagia</taxon>
        <taxon>Cytophagales</taxon>
        <taxon>Rhodocytophagaceae</taxon>
        <taxon>Xanthocytophaga</taxon>
    </lineage>
</organism>
<proteinExistence type="predicted"/>
<dbReference type="SUPFAM" id="SSF48208">
    <property type="entry name" value="Six-hairpin glycosidases"/>
    <property type="match status" value="1"/>
</dbReference>
<gene>
    <name evidence="4" type="ORF">QNI22_02250</name>
</gene>
<evidence type="ECO:0000313" key="4">
    <source>
        <dbReference type="EMBL" id="MDJ1499446.1"/>
    </source>
</evidence>
<dbReference type="InterPro" id="IPR012878">
    <property type="entry name" value="Beta-AFase-like_GH127_cat"/>
</dbReference>
<sequence>MYSIRYVLFFAGLLILTSFPSLAQQKTNVIYIQNRSPLRPNPYLELPLGAIHAEGWLKEILLRQKNGATGQLDKLYPLVMSQRNGWLGGDGDQWERGPYWIDGLLPLAYILNDKELISKTKPWVEWAIQSQREDGNFGPAKDYPYEPGIQRDNSLDWWPRMVVLKILKQYYSATSDRRVLDMLTRYFRYQLKQLPSQPLDRWTFWARYRAGDNLMVVYWLYNLTGESFLLELADLMHKQTFDYTTAFLEGNLLSQQSSIHCVNLAQGMKEPLIYYQQHPEQKYAESVTKGFADLRKYNGLAHGLYGGDETLHGNNPTQGSELCSAVEMMFSLESILPVTGQVSYADQLEKVAFNALPTQATDDYMNRQYFQQANQVMVTRYIRNFAEDGNHQGTDVCYGLLTGFACCTSNMHQGWPKFTQNLWYATADKGLAALVYAPSEVKAYVGEGTQVTIQEQTQYPFRENIQFKLTLDKKTKAVSFPFHLRIPQWCKRATISINGKPLREADGNQIVVISREWKSGDVLELTLPMHIFRNRWHENSISVERGPLTYALRIEEQWNKVTNTKDPDVYGDTYYEVRPKSDWNYALLAMDDKELEQAFRVEQKEQMPVYPWNLDNAPVLIRTKGKKIPSWGIYNDMTGPIPFSVIYGLETGPEEEITLIPYGCSVLRISQFPVTAK</sequence>